<dbReference type="EMBL" id="JACJSK010000006">
    <property type="protein sequence ID" value="MBD2543406.1"/>
    <property type="molecule type" value="Genomic_DNA"/>
</dbReference>
<organism evidence="1 2">
    <name type="scientific">Planktothricoides raciborskii FACHB-1370</name>
    <dbReference type="NCBI Taxonomy" id="2949576"/>
    <lineage>
        <taxon>Bacteria</taxon>
        <taxon>Bacillati</taxon>
        <taxon>Cyanobacteriota</taxon>
        <taxon>Cyanophyceae</taxon>
        <taxon>Oscillatoriophycideae</taxon>
        <taxon>Oscillatoriales</taxon>
        <taxon>Oscillatoriaceae</taxon>
        <taxon>Planktothricoides</taxon>
    </lineage>
</organism>
<keyword evidence="2" id="KW-1185">Reference proteome</keyword>
<comment type="caution">
    <text evidence="1">The sequence shown here is derived from an EMBL/GenBank/DDBJ whole genome shotgun (WGS) entry which is preliminary data.</text>
</comment>
<evidence type="ECO:0000313" key="2">
    <source>
        <dbReference type="Proteomes" id="UP000641954"/>
    </source>
</evidence>
<evidence type="ECO:0000313" key="1">
    <source>
        <dbReference type="EMBL" id="MBD2543406.1"/>
    </source>
</evidence>
<gene>
    <name evidence="1" type="ORF">H6G72_05975</name>
</gene>
<proteinExistence type="predicted"/>
<dbReference type="RefSeq" id="WP_156331463.1">
    <property type="nucleotide sequence ID" value="NZ_JACJSK010000006.1"/>
</dbReference>
<reference evidence="1 2" key="1">
    <citation type="journal article" date="2020" name="ISME J.">
        <title>Comparative genomics reveals insights into cyanobacterial evolution and habitat adaptation.</title>
        <authorList>
            <person name="Chen M.Y."/>
            <person name="Teng W.K."/>
            <person name="Zhao L."/>
            <person name="Hu C.X."/>
            <person name="Zhou Y.K."/>
            <person name="Han B.P."/>
            <person name="Song L.R."/>
            <person name="Shu W.S."/>
        </authorList>
    </citation>
    <scope>NUCLEOTIDE SEQUENCE [LARGE SCALE GENOMIC DNA]</scope>
    <source>
        <strain evidence="1 2">FACHB-1370</strain>
    </source>
</reference>
<name>A0ABR8ECT2_9CYAN</name>
<dbReference type="Proteomes" id="UP000641954">
    <property type="component" value="Unassembled WGS sequence"/>
</dbReference>
<sequence length="54" mass="6045">MGIASGIWGDLARSRAIAGRSGGILGRYWDDIGTILGRDRRNEREKLLSYRIKP</sequence>
<protein>
    <submittedName>
        <fullName evidence="1">Uncharacterized protein</fullName>
    </submittedName>
</protein>
<accession>A0ABR8ECT2</accession>